<evidence type="ECO:0000259" key="6">
    <source>
        <dbReference type="Pfam" id="PF02900"/>
    </source>
</evidence>
<dbReference type="PATRIC" id="fig|1769779.3.peg.2514"/>
<keyword evidence="3" id="KW-0479">Metal-binding</keyword>
<dbReference type="PANTHER" id="PTHR30096">
    <property type="entry name" value="4,5-DOPA DIOXYGENASE EXTRADIOL-LIKE PROTEIN"/>
    <property type="match status" value="1"/>
</dbReference>
<keyword evidence="7" id="KW-0223">Dioxygenase</keyword>
<dbReference type="SUPFAM" id="SSF53213">
    <property type="entry name" value="LigB-like"/>
    <property type="match status" value="1"/>
</dbReference>
<dbReference type="Proteomes" id="UP000095672">
    <property type="component" value="Chromosome"/>
</dbReference>
<organism evidence="7 8">
    <name type="scientific">Microbulbifer aggregans</name>
    <dbReference type="NCBI Taxonomy" id="1769779"/>
    <lineage>
        <taxon>Bacteria</taxon>
        <taxon>Pseudomonadati</taxon>
        <taxon>Pseudomonadota</taxon>
        <taxon>Gammaproteobacteria</taxon>
        <taxon>Cellvibrionales</taxon>
        <taxon>Microbulbiferaceae</taxon>
        <taxon>Microbulbifer</taxon>
    </lineage>
</organism>
<dbReference type="GO" id="GO:0008198">
    <property type="term" value="F:ferrous iron binding"/>
    <property type="evidence" value="ECO:0007669"/>
    <property type="project" value="InterPro"/>
</dbReference>
<protein>
    <submittedName>
        <fullName evidence="7">LigB family dioxygenase</fullName>
    </submittedName>
</protein>
<evidence type="ECO:0000256" key="1">
    <source>
        <dbReference type="ARBA" id="ARBA00001947"/>
    </source>
</evidence>
<reference evidence="8" key="1">
    <citation type="submission" date="2016-01" db="EMBL/GenBank/DDBJ databases">
        <title>Complete genome sequence of Microbulbifer sp. CCB-MM1, a halophile isolated from Matang Mangrove Forest, Perak.</title>
        <authorList>
            <person name="Moh T.H."/>
            <person name="Dinesh B."/>
            <person name="Lau N.-S."/>
            <person name="Go F."/>
            <person name="Alexander Chong S.-C."/>
        </authorList>
    </citation>
    <scope>NUCLEOTIDE SEQUENCE [LARGE SCALE GENOMIC DNA]</scope>
    <source>
        <strain evidence="8">CCB-MM1</strain>
    </source>
</reference>
<dbReference type="NCBIfam" id="NF007914">
    <property type="entry name" value="PRK10628.1"/>
    <property type="match status" value="1"/>
</dbReference>
<dbReference type="GO" id="GO:0008270">
    <property type="term" value="F:zinc ion binding"/>
    <property type="evidence" value="ECO:0007669"/>
    <property type="project" value="InterPro"/>
</dbReference>
<keyword evidence="5" id="KW-0560">Oxidoreductase</keyword>
<evidence type="ECO:0000313" key="8">
    <source>
        <dbReference type="Proteomes" id="UP000095672"/>
    </source>
</evidence>
<proteinExistence type="inferred from homology"/>
<dbReference type="OrthoDB" id="9790889at2"/>
<evidence type="ECO:0000256" key="5">
    <source>
        <dbReference type="ARBA" id="ARBA00023002"/>
    </source>
</evidence>
<dbReference type="Gene3D" id="3.40.830.10">
    <property type="entry name" value="LigB-like"/>
    <property type="match status" value="1"/>
</dbReference>
<comment type="similarity">
    <text evidence="2">Belongs to the DODA-type extradiol aromatic ring-opening dioxygenase family.</text>
</comment>
<dbReference type="InterPro" id="IPR014436">
    <property type="entry name" value="Extradiol_dOase_DODA"/>
</dbReference>
<dbReference type="Pfam" id="PF02900">
    <property type="entry name" value="LigB"/>
    <property type="match status" value="1"/>
</dbReference>
<dbReference type="EMBL" id="CP014143">
    <property type="protein sequence ID" value="AOS97921.1"/>
    <property type="molecule type" value="Genomic_DNA"/>
</dbReference>
<feature type="domain" description="Extradiol ring-cleavage dioxygenase class III enzyme subunit B" evidence="6">
    <location>
        <begin position="23"/>
        <end position="258"/>
    </location>
</feature>
<evidence type="ECO:0000256" key="3">
    <source>
        <dbReference type="ARBA" id="ARBA00022723"/>
    </source>
</evidence>
<gene>
    <name evidence="7" type="ORF">AUP74_02524</name>
</gene>
<dbReference type="PIRSF" id="PIRSF006157">
    <property type="entry name" value="Doxgns_DODA"/>
    <property type="match status" value="1"/>
</dbReference>
<comment type="cofactor">
    <cofactor evidence="1">
        <name>Zn(2+)</name>
        <dbReference type="ChEBI" id="CHEBI:29105"/>
    </cofactor>
</comment>
<dbReference type="STRING" id="1769779.AUP74_02524"/>
<dbReference type="InterPro" id="IPR004183">
    <property type="entry name" value="Xdiol_dOase_suB"/>
</dbReference>
<dbReference type="CDD" id="cd07363">
    <property type="entry name" value="45_DOPA_Dioxygenase"/>
    <property type="match status" value="1"/>
</dbReference>
<evidence type="ECO:0000313" key="7">
    <source>
        <dbReference type="EMBL" id="AOS97921.1"/>
    </source>
</evidence>
<dbReference type="GO" id="GO:0016702">
    <property type="term" value="F:oxidoreductase activity, acting on single donors with incorporation of molecular oxygen, incorporation of two atoms of oxygen"/>
    <property type="evidence" value="ECO:0007669"/>
    <property type="project" value="UniProtKB-ARBA"/>
</dbReference>
<dbReference type="PANTHER" id="PTHR30096:SF0">
    <property type="entry name" value="4,5-DOPA DIOXYGENASE EXTRADIOL-LIKE PROTEIN"/>
    <property type="match status" value="1"/>
</dbReference>
<name>A0A1C9W9U5_9GAMM</name>
<evidence type="ECO:0000256" key="4">
    <source>
        <dbReference type="ARBA" id="ARBA00022833"/>
    </source>
</evidence>
<dbReference type="AlphaFoldDB" id="A0A1C9W9U5"/>
<accession>A0A1C9W9U5</accession>
<keyword evidence="8" id="KW-1185">Reference proteome</keyword>
<sequence length="269" mass="29926">MGLNAIPSLFIGHGTPINALQSNIYTDAWRRLGEALPRPRAILSISAHWFTQGVLVTGNDRPATIHDFHGFPPELYECHYPAPGDPELARHIQQHLQIAGDQPIEASISNDWGLDHGTRSILMHLYPNADIPVLQLSIDATKPAEFHFQLGQRLRSLRQKGVLILASGNVVHNLQRIRWTPGATPHSWANEFNDWIRVRLEQRDADNLIHFERAGQAALLSVPTVEHYLPLLYAFGASSPEDSIQIPTDGVELGSISMLSALFQPSSDR</sequence>
<dbReference type="RefSeq" id="WP_069947866.1">
    <property type="nucleotide sequence ID" value="NZ_CP014143.1"/>
</dbReference>
<evidence type="ECO:0000256" key="2">
    <source>
        <dbReference type="ARBA" id="ARBA00007581"/>
    </source>
</evidence>
<dbReference type="KEGG" id="micc:AUP74_02524"/>
<keyword evidence="4" id="KW-0862">Zinc</keyword>